<evidence type="ECO:0000256" key="1">
    <source>
        <dbReference type="SAM" id="Phobius"/>
    </source>
</evidence>
<keyword evidence="1" id="KW-0472">Membrane</keyword>
<feature type="transmembrane region" description="Helical" evidence="1">
    <location>
        <begin position="40"/>
        <end position="57"/>
    </location>
</feature>
<dbReference type="Proteomes" id="UP000029736">
    <property type="component" value="Unassembled WGS sequence"/>
</dbReference>
<sequence>MEKDDPQPSRGNNGNGGGKGNFLIRLLPLIIMFLVRRPKLIIPALLVVCQVLIYGLSGREF</sequence>
<accession>A0A098S756</accession>
<keyword evidence="1" id="KW-0812">Transmembrane</keyword>
<comment type="caution">
    <text evidence="2">The sequence shown here is derived from an EMBL/GenBank/DDBJ whole genome shotgun (WGS) entry which is preliminary data.</text>
</comment>
<dbReference type="AlphaFoldDB" id="A0A098S756"/>
<keyword evidence="3" id="KW-1185">Reference proteome</keyword>
<proteinExistence type="predicted"/>
<evidence type="ECO:0000313" key="2">
    <source>
        <dbReference type="EMBL" id="KGE87925.1"/>
    </source>
</evidence>
<evidence type="ECO:0000313" key="3">
    <source>
        <dbReference type="Proteomes" id="UP000029736"/>
    </source>
</evidence>
<gene>
    <name evidence="2" type="ORF">IX84_12430</name>
</gene>
<organism evidence="2 3">
    <name type="scientific">Phaeodactylibacter xiamenensis</name>
    <dbReference type="NCBI Taxonomy" id="1524460"/>
    <lineage>
        <taxon>Bacteria</taxon>
        <taxon>Pseudomonadati</taxon>
        <taxon>Bacteroidota</taxon>
        <taxon>Saprospiria</taxon>
        <taxon>Saprospirales</taxon>
        <taxon>Haliscomenobacteraceae</taxon>
        <taxon>Phaeodactylibacter</taxon>
    </lineage>
</organism>
<keyword evidence="1" id="KW-1133">Transmembrane helix</keyword>
<reference evidence="2 3" key="1">
    <citation type="journal article" date="2014" name="Int. J. Syst. Evol. Microbiol.">
        <title>Phaeodactylibacter xiamenensis gen. nov., sp. nov., a member of the family Saprospiraceae isolated from the marine alga Phaeodactylum tricornutum.</title>
        <authorList>
            <person name="Chen Z.Jr."/>
            <person name="Lei X."/>
            <person name="Lai Q."/>
            <person name="Li Y."/>
            <person name="Zhang B."/>
            <person name="Zhang J."/>
            <person name="Zhang H."/>
            <person name="Yang L."/>
            <person name="Zheng W."/>
            <person name="Tian Y."/>
            <person name="Yu Z."/>
            <person name="Xu H.Jr."/>
            <person name="Zheng T."/>
        </authorList>
    </citation>
    <scope>NUCLEOTIDE SEQUENCE [LARGE SCALE GENOMIC DNA]</scope>
    <source>
        <strain evidence="2 3">KD52</strain>
    </source>
</reference>
<protein>
    <submittedName>
        <fullName evidence="2">Uncharacterized protein</fullName>
    </submittedName>
</protein>
<dbReference type="EMBL" id="JPOS01000029">
    <property type="protein sequence ID" value="KGE87925.1"/>
    <property type="molecule type" value="Genomic_DNA"/>
</dbReference>
<name>A0A098S756_9BACT</name>